<dbReference type="EMBL" id="VFPO01000001">
    <property type="protein sequence ID" value="TQM67482.1"/>
    <property type="molecule type" value="Genomic_DNA"/>
</dbReference>
<organism evidence="6 7">
    <name type="scientific">Actinomadura hallensis</name>
    <dbReference type="NCBI Taxonomy" id="337895"/>
    <lineage>
        <taxon>Bacteria</taxon>
        <taxon>Bacillati</taxon>
        <taxon>Actinomycetota</taxon>
        <taxon>Actinomycetes</taxon>
        <taxon>Streptosporangiales</taxon>
        <taxon>Thermomonosporaceae</taxon>
        <taxon>Actinomadura</taxon>
    </lineage>
</organism>
<dbReference type="SUPFAM" id="SSF46894">
    <property type="entry name" value="C-terminal effector domain of the bipartite response regulators"/>
    <property type="match status" value="1"/>
</dbReference>
<accession>A0A543IA70</accession>
<dbReference type="GO" id="GO:0003677">
    <property type="term" value="F:DNA binding"/>
    <property type="evidence" value="ECO:0007669"/>
    <property type="project" value="UniProtKB-KW"/>
</dbReference>
<sequence length="410" mass="44577">MLRGFALVRGLTTAIGAHNIPSMVRHENSAFRRLRLLAGAERRVREVSADAASTAELINGLRAPFNDALGLSGMLLSATDPHTTTLGTATVVEHLPGAMSVPWMHNEFLEDDFNKFAELHRTRAPATTLHRATQGRPQLSPRHSLLHRPHGLGPELRTTFSLGDACWGVANLVREVHDEDFDEVTLDWLERLRPVIAAGIRRTTVTATHPGAGVPGVVNLDLTGSVVSMTADAGRMLADLWLCPFVEEHDHRLPGEAYMIATLTRARAEGRRRTPPPVTRLHGRSGRWLTIRGDCTLTADGEPSGIALVIEPSRPAEILPLMISAYGLTAREREVLIELSAGPTTGEIATRLLISEHTVRDHIKAILAKTGTKSRGELMSLLFDHHAHSAPTADRPSRKGLHGTPDGTQA</sequence>
<dbReference type="PRINTS" id="PR00038">
    <property type="entry name" value="HTHLUXR"/>
</dbReference>
<dbReference type="Gene3D" id="1.10.10.10">
    <property type="entry name" value="Winged helix-like DNA-binding domain superfamily/Winged helix DNA-binding domain"/>
    <property type="match status" value="1"/>
</dbReference>
<dbReference type="Pfam" id="PF00196">
    <property type="entry name" value="GerE"/>
    <property type="match status" value="1"/>
</dbReference>
<dbReference type="PROSITE" id="PS50043">
    <property type="entry name" value="HTH_LUXR_2"/>
    <property type="match status" value="1"/>
</dbReference>
<reference evidence="6 7" key="1">
    <citation type="submission" date="2019-06" db="EMBL/GenBank/DDBJ databases">
        <title>Sequencing the genomes of 1000 actinobacteria strains.</title>
        <authorList>
            <person name="Klenk H.-P."/>
        </authorList>
    </citation>
    <scope>NUCLEOTIDE SEQUENCE [LARGE SCALE GENOMIC DNA]</scope>
    <source>
        <strain evidence="6 7">DSM 45043</strain>
    </source>
</reference>
<name>A0A543IA70_9ACTN</name>
<evidence type="ECO:0000313" key="6">
    <source>
        <dbReference type="EMBL" id="TQM67482.1"/>
    </source>
</evidence>
<evidence type="ECO:0000256" key="2">
    <source>
        <dbReference type="ARBA" id="ARBA00023125"/>
    </source>
</evidence>
<keyword evidence="2 6" id="KW-0238">DNA-binding</keyword>
<evidence type="ECO:0000259" key="5">
    <source>
        <dbReference type="PROSITE" id="PS50043"/>
    </source>
</evidence>
<keyword evidence="7" id="KW-1185">Reference proteome</keyword>
<evidence type="ECO:0000256" key="1">
    <source>
        <dbReference type="ARBA" id="ARBA00023015"/>
    </source>
</evidence>
<dbReference type="PROSITE" id="PS00622">
    <property type="entry name" value="HTH_LUXR_1"/>
    <property type="match status" value="1"/>
</dbReference>
<proteinExistence type="predicted"/>
<dbReference type="AlphaFoldDB" id="A0A543IA70"/>
<dbReference type="InterPro" id="IPR016032">
    <property type="entry name" value="Sig_transdc_resp-reg_C-effctor"/>
</dbReference>
<dbReference type="CDD" id="cd06170">
    <property type="entry name" value="LuxR_C_like"/>
    <property type="match status" value="1"/>
</dbReference>
<evidence type="ECO:0000256" key="4">
    <source>
        <dbReference type="SAM" id="MobiDB-lite"/>
    </source>
</evidence>
<dbReference type="Proteomes" id="UP000316706">
    <property type="component" value="Unassembled WGS sequence"/>
</dbReference>
<feature type="domain" description="HTH luxR-type" evidence="5">
    <location>
        <begin position="321"/>
        <end position="386"/>
    </location>
</feature>
<feature type="region of interest" description="Disordered" evidence="4">
    <location>
        <begin position="388"/>
        <end position="410"/>
    </location>
</feature>
<dbReference type="PANTHER" id="PTHR44688">
    <property type="entry name" value="DNA-BINDING TRANSCRIPTIONAL ACTIVATOR DEVR_DOSR"/>
    <property type="match status" value="1"/>
</dbReference>
<dbReference type="InterPro" id="IPR036388">
    <property type="entry name" value="WH-like_DNA-bd_sf"/>
</dbReference>
<dbReference type="SMART" id="SM00421">
    <property type="entry name" value="HTH_LUXR"/>
    <property type="match status" value="1"/>
</dbReference>
<gene>
    <name evidence="6" type="ORF">FHX41_1096</name>
</gene>
<protein>
    <submittedName>
        <fullName evidence="6">DNA-binding CsgD family transcriptional regulator</fullName>
    </submittedName>
</protein>
<comment type="caution">
    <text evidence="6">The sequence shown here is derived from an EMBL/GenBank/DDBJ whole genome shotgun (WGS) entry which is preliminary data.</text>
</comment>
<dbReference type="GO" id="GO:0006355">
    <property type="term" value="P:regulation of DNA-templated transcription"/>
    <property type="evidence" value="ECO:0007669"/>
    <property type="project" value="InterPro"/>
</dbReference>
<keyword evidence="3" id="KW-0804">Transcription</keyword>
<keyword evidence="1" id="KW-0805">Transcription regulation</keyword>
<evidence type="ECO:0000256" key="3">
    <source>
        <dbReference type="ARBA" id="ARBA00023163"/>
    </source>
</evidence>
<dbReference type="InterPro" id="IPR000792">
    <property type="entry name" value="Tscrpt_reg_LuxR_C"/>
</dbReference>
<evidence type="ECO:0000313" key="7">
    <source>
        <dbReference type="Proteomes" id="UP000316706"/>
    </source>
</evidence>
<dbReference type="PANTHER" id="PTHR44688:SF16">
    <property type="entry name" value="DNA-BINDING TRANSCRIPTIONAL ACTIVATOR DEVR_DOSR"/>
    <property type="match status" value="1"/>
</dbReference>